<dbReference type="InterPro" id="IPR016838">
    <property type="entry name" value="UCP026449"/>
</dbReference>
<dbReference type="PATRIC" id="fig|1429439.4.peg.6875"/>
<protein>
    <recommendedName>
        <fullName evidence="3">DUF2330 domain-containing protein</fullName>
    </recommendedName>
</protein>
<accession>W4LNA6</accession>
<dbReference type="EMBL" id="AZHX01001834">
    <property type="protein sequence ID" value="ETW99457.1"/>
    <property type="molecule type" value="Genomic_DNA"/>
</dbReference>
<evidence type="ECO:0008006" key="3">
    <source>
        <dbReference type="Google" id="ProtNLM"/>
    </source>
</evidence>
<dbReference type="Pfam" id="PF10092">
    <property type="entry name" value="DUF2330"/>
    <property type="match status" value="1"/>
</dbReference>
<organism evidence="1 2">
    <name type="scientific">Candidatus Entotheonella gemina</name>
    <dbReference type="NCBI Taxonomy" id="1429439"/>
    <lineage>
        <taxon>Bacteria</taxon>
        <taxon>Pseudomonadati</taxon>
        <taxon>Nitrospinota/Tectimicrobiota group</taxon>
        <taxon>Candidatus Tectimicrobiota</taxon>
        <taxon>Candidatus Entotheonellia</taxon>
        <taxon>Candidatus Entotheonellales</taxon>
        <taxon>Candidatus Entotheonellaceae</taxon>
        <taxon>Candidatus Entotheonella</taxon>
    </lineage>
</organism>
<dbReference type="Proteomes" id="UP000019140">
    <property type="component" value="Unassembled WGS sequence"/>
</dbReference>
<dbReference type="AlphaFoldDB" id="W4LNA6"/>
<dbReference type="InterPro" id="IPR019283">
    <property type="entry name" value="DUF2330"/>
</dbReference>
<reference evidence="1 2" key="1">
    <citation type="journal article" date="2014" name="Nature">
        <title>An environmental bacterial taxon with a large and distinct metabolic repertoire.</title>
        <authorList>
            <person name="Wilson M.C."/>
            <person name="Mori T."/>
            <person name="Ruckert C."/>
            <person name="Uria A.R."/>
            <person name="Helf M.J."/>
            <person name="Takada K."/>
            <person name="Gernert C."/>
            <person name="Steffens U.A."/>
            <person name="Heycke N."/>
            <person name="Schmitt S."/>
            <person name="Rinke C."/>
            <person name="Helfrich E.J."/>
            <person name="Brachmann A.O."/>
            <person name="Gurgui C."/>
            <person name="Wakimoto T."/>
            <person name="Kracht M."/>
            <person name="Crusemann M."/>
            <person name="Hentschel U."/>
            <person name="Abe I."/>
            <person name="Matsunaga S."/>
            <person name="Kalinowski J."/>
            <person name="Takeyama H."/>
            <person name="Piel J."/>
        </authorList>
    </citation>
    <scope>NUCLEOTIDE SEQUENCE [LARGE SCALE GENOMIC DNA]</scope>
    <source>
        <strain evidence="2">TSY2</strain>
    </source>
</reference>
<evidence type="ECO:0000313" key="2">
    <source>
        <dbReference type="Proteomes" id="UP000019140"/>
    </source>
</evidence>
<proteinExistence type="predicted"/>
<comment type="caution">
    <text evidence="1">The sequence shown here is derived from an EMBL/GenBank/DDBJ whole genome shotgun (WGS) entry which is preliminary data.</text>
</comment>
<gene>
    <name evidence="1" type="ORF">ETSY2_40845</name>
</gene>
<evidence type="ECO:0000313" key="1">
    <source>
        <dbReference type="EMBL" id="ETW99457.1"/>
    </source>
</evidence>
<name>W4LNA6_9BACT</name>
<sequence length="455" mass="51516">MQSLNRIMGIFSLGLMLVGIASLVTTADAFCGFYVAKADTKLFNKASKVVIARHDNKTVITMANDYEGDPNEFAMVIPVPTVLDRDQIHVTEPAIIDHLDAYTAPRLVEYFDSDPCLIVMEDRIALQTMPTPAARSNDERGAAALGVTIEAQYTVGEYDILILSAQESSGLETWLIQNGYKIPDGASPVIGSYLNKGMKFFVAKVNLKEHSKQGTTYLRPLQIAFESDHFMLPIRLGTINANGPQELFIFTLTRNGRVETANYQTQKLPSDVAIPLFVKGEFGDFYRALFDHQVDKDRMKNVYLEYAWDMGWCDPCAADPLSVAELRELGVFWQGEIANRGSKNLARDVFVTRLHVRYTADTFPNDFQFRETTDRSNFQGRYILRHTWKGERSQCEAAEQYFSGLPQRFETEAQNLASLTGWGISKIREKMASNGQSFEEKPAKKVKWYQRLWKK</sequence>
<keyword evidence="2" id="KW-1185">Reference proteome</keyword>
<dbReference type="HOGENOM" id="CLU_036701_0_0_7"/>
<dbReference type="PIRSF" id="PIRSF026449">
    <property type="entry name" value="UCP026449"/>
    <property type="match status" value="1"/>
</dbReference>